<dbReference type="InterPro" id="IPR028096">
    <property type="entry name" value="EfeO_Cupredoxin"/>
</dbReference>
<accession>A0A1W1I7B7</accession>
<dbReference type="SUPFAM" id="SSF49503">
    <property type="entry name" value="Cupredoxins"/>
    <property type="match status" value="1"/>
</dbReference>
<sequence length="97" mass="10650">MTTEDYRFVPNVLRVKAGSPFILALYNAGREDHEFVSPVLAYGTEKSGETMTLDTAAPGLLKPGRSLRFQVSAPPGTYLYSCRRKGHANMTGTLIIE</sequence>
<dbReference type="EMBL" id="LT828648">
    <property type="protein sequence ID" value="SLM48938.1"/>
    <property type="molecule type" value="Genomic_DNA"/>
</dbReference>
<dbReference type="Proteomes" id="UP000192042">
    <property type="component" value="Chromosome I"/>
</dbReference>
<gene>
    <name evidence="2" type="ORF">NSJP_2771</name>
</gene>
<dbReference type="AlphaFoldDB" id="A0A1W1I7B7"/>
<dbReference type="Gene3D" id="2.60.40.420">
    <property type="entry name" value="Cupredoxins - blue copper proteins"/>
    <property type="match status" value="1"/>
</dbReference>
<dbReference type="InterPro" id="IPR008972">
    <property type="entry name" value="Cupredoxin"/>
</dbReference>
<organism evidence="2 3">
    <name type="scientific">Nitrospira japonica</name>
    <dbReference type="NCBI Taxonomy" id="1325564"/>
    <lineage>
        <taxon>Bacteria</taxon>
        <taxon>Pseudomonadati</taxon>
        <taxon>Nitrospirota</taxon>
        <taxon>Nitrospiria</taxon>
        <taxon>Nitrospirales</taxon>
        <taxon>Nitrospiraceae</taxon>
        <taxon>Nitrospira</taxon>
    </lineage>
</organism>
<reference evidence="2 3" key="1">
    <citation type="submission" date="2017-03" db="EMBL/GenBank/DDBJ databases">
        <authorList>
            <person name="Afonso C.L."/>
            <person name="Miller P.J."/>
            <person name="Scott M.A."/>
            <person name="Spackman E."/>
            <person name="Goraichik I."/>
            <person name="Dimitrov K.M."/>
            <person name="Suarez D.L."/>
            <person name="Swayne D.E."/>
        </authorList>
    </citation>
    <scope>NUCLEOTIDE SEQUENCE [LARGE SCALE GENOMIC DNA]</scope>
    <source>
        <strain evidence="2">Genome sequencing of Nitrospira japonica strain NJ11</strain>
    </source>
</reference>
<dbReference type="Pfam" id="PF13473">
    <property type="entry name" value="Cupredoxin_1"/>
    <property type="match status" value="1"/>
</dbReference>
<evidence type="ECO:0000259" key="1">
    <source>
        <dbReference type="Pfam" id="PF13473"/>
    </source>
</evidence>
<feature type="domain" description="EfeO-type cupredoxin-like" evidence="1">
    <location>
        <begin position="2"/>
        <end position="96"/>
    </location>
</feature>
<dbReference type="KEGG" id="nja:NSJP_2771"/>
<protein>
    <recommendedName>
        <fullName evidence="1">EfeO-type cupredoxin-like domain-containing protein</fullName>
    </recommendedName>
</protein>
<dbReference type="STRING" id="1325564.NSJP_2771"/>
<evidence type="ECO:0000313" key="2">
    <source>
        <dbReference type="EMBL" id="SLM48938.1"/>
    </source>
</evidence>
<proteinExistence type="predicted"/>
<keyword evidence="3" id="KW-1185">Reference proteome</keyword>
<name>A0A1W1I7B7_9BACT</name>
<evidence type="ECO:0000313" key="3">
    <source>
        <dbReference type="Proteomes" id="UP000192042"/>
    </source>
</evidence>